<feature type="transmembrane region" description="Helical" evidence="5">
    <location>
        <begin position="266"/>
        <end position="285"/>
    </location>
</feature>
<sequence>MNNSNKTFKMLISKNVVATRIIKNSGWIVSDKLFTLVIGVFVTALIARYFGPEQYGQFNYTLAFVSLFTAISTLGLETLTVKSIIDKRVNEGVILFTSLLLRVIGGIVLTIMATGIIRIIEPEDKNLHLLVLVMSFTISVKSVEVIEYWIQANQKAKISSIIRMSVYVIMAVLKILLVVKEGTLLQFALIYTLDAFLISVALLIAYFKVREDKSLWTFSFSYAKGILTQSWYLILSGLMITLYMRIDQVMLGTMMPTKTEVGIYSAAVQISEMWYFVPMAIITSFKPIIMNNKINNEENYLNSMQILYTIIAWTGIGFGIAILILSKIIVRVLYGVEYIEAASILSISVFAGTFALLGSARSVWLISEGLQKYTLIYTLVGLILNVILNYFLIPQMGAYGAAIATLAAQIFANVFVLYFFSKTKISTYMILKAFSIPNLIESIRMIRKL</sequence>
<feature type="transmembrane region" description="Helical" evidence="5">
    <location>
        <begin position="93"/>
        <end position="117"/>
    </location>
</feature>
<organism evidence="6 7">
    <name type="scientific">Peribacillus muralis</name>
    <dbReference type="NCBI Taxonomy" id="264697"/>
    <lineage>
        <taxon>Bacteria</taxon>
        <taxon>Bacillati</taxon>
        <taxon>Bacillota</taxon>
        <taxon>Bacilli</taxon>
        <taxon>Bacillales</taxon>
        <taxon>Bacillaceae</taxon>
        <taxon>Peribacillus</taxon>
    </lineage>
</organism>
<name>A0A1B3XRL5_9BACI</name>
<accession>A0A1B3XRL5</accession>
<evidence type="ECO:0000256" key="5">
    <source>
        <dbReference type="SAM" id="Phobius"/>
    </source>
</evidence>
<dbReference type="InterPro" id="IPR052556">
    <property type="entry name" value="PolySynth_Transporter"/>
</dbReference>
<dbReference type="STRING" id="264697.ABE28_015990"/>
<feature type="transmembrane region" description="Helical" evidence="5">
    <location>
        <begin position="375"/>
        <end position="393"/>
    </location>
</feature>
<reference evidence="6 7" key="1">
    <citation type="submission" date="2016-08" db="EMBL/GenBank/DDBJ databases">
        <title>Complete genome sequence of Bacillus muralis G25-68, a strain with toxicity to nematodes.</title>
        <authorList>
            <person name="Zheng Z."/>
        </authorList>
    </citation>
    <scope>NUCLEOTIDE SEQUENCE [LARGE SCALE GENOMIC DNA]</scope>
    <source>
        <strain evidence="6 7">G25-68</strain>
    </source>
</reference>
<gene>
    <name evidence="6" type="ORF">ABE28_015990</name>
</gene>
<dbReference type="Proteomes" id="UP000077926">
    <property type="component" value="Chromosome"/>
</dbReference>
<dbReference type="PANTHER" id="PTHR43424">
    <property type="entry name" value="LOCUS PUTATIVE PROTEIN 1-RELATED"/>
    <property type="match status" value="1"/>
</dbReference>
<evidence type="ECO:0000256" key="2">
    <source>
        <dbReference type="ARBA" id="ARBA00022692"/>
    </source>
</evidence>
<dbReference type="KEGG" id="bmur:ABE28_015990"/>
<evidence type="ECO:0000256" key="3">
    <source>
        <dbReference type="ARBA" id="ARBA00022989"/>
    </source>
</evidence>
<protein>
    <submittedName>
        <fullName evidence="6">Polysaccharide biosynthesis protein</fullName>
    </submittedName>
</protein>
<feature type="transmembrane region" description="Helical" evidence="5">
    <location>
        <begin position="341"/>
        <end position="363"/>
    </location>
</feature>
<feature type="transmembrane region" description="Helical" evidence="5">
    <location>
        <begin position="306"/>
        <end position="329"/>
    </location>
</feature>
<feature type="transmembrane region" description="Helical" evidence="5">
    <location>
        <begin position="399"/>
        <end position="420"/>
    </location>
</feature>
<dbReference type="GO" id="GO:0016020">
    <property type="term" value="C:membrane"/>
    <property type="evidence" value="ECO:0007669"/>
    <property type="project" value="UniProtKB-SubCell"/>
</dbReference>
<dbReference type="OrthoDB" id="5240734at2"/>
<dbReference type="RefSeq" id="WP_064464434.1">
    <property type="nucleotide sequence ID" value="NZ_CP017080.1"/>
</dbReference>
<feature type="transmembrane region" description="Helical" evidence="5">
    <location>
        <begin position="33"/>
        <end position="50"/>
    </location>
</feature>
<feature type="transmembrane region" description="Helical" evidence="5">
    <location>
        <begin position="230"/>
        <end position="246"/>
    </location>
</feature>
<evidence type="ECO:0000256" key="4">
    <source>
        <dbReference type="ARBA" id="ARBA00023136"/>
    </source>
</evidence>
<feature type="transmembrane region" description="Helical" evidence="5">
    <location>
        <begin position="161"/>
        <end position="179"/>
    </location>
</feature>
<evidence type="ECO:0000313" key="7">
    <source>
        <dbReference type="Proteomes" id="UP000077926"/>
    </source>
</evidence>
<dbReference type="AlphaFoldDB" id="A0A1B3XRL5"/>
<dbReference type="EMBL" id="CP017080">
    <property type="protein sequence ID" value="AOH55863.1"/>
    <property type="molecule type" value="Genomic_DNA"/>
</dbReference>
<feature type="transmembrane region" description="Helical" evidence="5">
    <location>
        <begin position="62"/>
        <end position="81"/>
    </location>
</feature>
<evidence type="ECO:0000313" key="6">
    <source>
        <dbReference type="EMBL" id="AOH55863.1"/>
    </source>
</evidence>
<feature type="transmembrane region" description="Helical" evidence="5">
    <location>
        <begin position="129"/>
        <end position="149"/>
    </location>
</feature>
<comment type="subcellular location">
    <subcellularLocation>
        <location evidence="1">Membrane</location>
        <topology evidence="1">Multi-pass membrane protein</topology>
    </subcellularLocation>
</comment>
<evidence type="ECO:0000256" key="1">
    <source>
        <dbReference type="ARBA" id="ARBA00004141"/>
    </source>
</evidence>
<proteinExistence type="predicted"/>
<keyword evidence="3 5" id="KW-1133">Transmembrane helix</keyword>
<dbReference type="Pfam" id="PF01943">
    <property type="entry name" value="Polysacc_synt"/>
    <property type="match status" value="1"/>
</dbReference>
<dbReference type="PANTHER" id="PTHR43424:SF1">
    <property type="entry name" value="LOCUS PUTATIVE PROTEIN 1-RELATED"/>
    <property type="match status" value="1"/>
</dbReference>
<keyword evidence="2 5" id="KW-0812">Transmembrane</keyword>
<dbReference type="InterPro" id="IPR002797">
    <property type="entry name" value="Polysacc_synth"/>
</dbReference>
<keyword evidence="4 5" id="KW-0472">Membrane</keyword>
<dbReference type="CDD" id="cd13128">
    <property type="entry name" value="MATE_Wzx_like"/>
    <property type="match status" value="1"/>
</dbReference>
<feature type="transmembrane region" description="Helical" evidence="5">
    <location>
        <begin position="185"/>
        <end position="209"/>
    </location>
</feature>
<keyword evidence="7" id="KW-1185">Reference proteome</keyword>